<evidence type="ECO:0000256" key="1">
    <source>
        <dbReference type="SAM" id="MobiDB-lite"/>
    </source>
</evidence>
<feature type="compositionally biased region" description="Basic and acidic residues" evidence="1">
    <location>
        <begin position="307"/>
        <end position="331"/>
    </location>
</feature>
<dbReference type="Pfam" id="PF09979">
    <property type="entry name" value="DUF2213"/>
    <property type="match status" value="1"/>
</dbReference>
<evidence type="ECO:0000313" key="3">
    <source>
        <dbReference type="Proteomes" id="UP000824225"/>
    </source>
</evidence>
<feature type="compositionally biased region" description="Basic and acidic residues" evidence="1">
    <location>
        <begin position="200"/>
        <end position="223"/>
    </location>
</feature>
<sequence>MRCDRIRMAKDAASARHKDENGFLHVMDNPISREQVAGYYGNEIVGWQKLGLDPDRLYHLYRPAAELKAAAETFNRLPIYLQHQDADAQDPHKAEMIGGMGSDARFDGEYLRNSLCFTDAKAIALIESRDMAELSMSYFYDVDMTPGEWRGEHYDGVMRHIRGCHVALVEEGRAGPRVAVRDAKPTLRSKVMGILKKWRAKDEASEPDKTAARPETARDEDKDAAIREMLDSLSAELELSPEQIEEWRQRLEALAYDKATGDNAPCAADGEGEPDKSAKDEDPRDGLSTDAEKAAFEMGVKYAERLMKEPGEREKLAREHEREGMERHDDAAPGASDTGGEPSKAGDAARHARRAADAAVARMSAAYDAALAVRPVLGDLPGFNPARDSAESLYAQALDAMGVSRRGVPASAYGAMYRAARDARASHETEAERSSARVASDAAAEDAPFKGLRNIAITY</sequence>
<dbReference type="Proteomes" id="UP000824225">
    <property type="component" value="Unassembled WGS sequence"/>
</dbReference>
<feature type="region of interest" description="Disordered" evidence="1">
    <location>
        <begin position="199"/>
        <end position="223"/>
    </location>
</feature>
<proteinExistence type="predicted"/>
<feature type="compositionally biased region" description="Basic and acidic residues" evidence="1">
    <location>
        <begin position="273"/>
        <end position="288"/>
    </location>
</feature>
<reference evidence="2" key="2">
    <citation type="submission" date="2021-04" db="EMBL/GenBank/DDBJ databases">
        <authorList>
            <person name="Gilroy R."/>
        </authorList>
    </citation>
    <scope>NUCLEOTIDE SEQUENCE</scope>
    <source>
        <strain evidence="2">CHK186-16707</strain>
    </source>
</reference>
<gene>
    <name evidence="2" type="ORF">H9962_06935</name>
</gene>
<dbReference type="InterPro" id="IPR016913">
    <property type="entry name" value="UCP029215"/>
</dbReference>
<name>A0A9D2HEG0_9BACT</name>
<dbReference type="AlphaFoldDB" id="A0A9D2HEG0"/>
<dbReference type="EMBL" id="DXAN01000023">
    <property type="protein sequence ID" value="HJA08907.1"/>
    <property type="molecule type" value="Genomic_DNA"/>
</dbReference>
<feature type="region of interest" description="Disordered" evidence="1">
    <location>
        <begin position="307"/>
        <end position="351"/>
    </location>
</feature>
<evidence type="ECO:0000313" key="2">
    <source>
        <dbReference type="EMBL" id="HJA08907.1"/>
    </source>
</evidence>
<organism evidence="2 3">
    <name type="scientific">Candidatus Mailhella merdigallinarum</name>
    <dbReference type="NCBI Taxonomy" id="2838658"/>
    <lineage>
        <taxon>Bacteria</taxon>
        <taxon>Pseudomonadati</taxon>
        <taxon>Thermodesulfobacteriota</taxon>
        <taxon>Desulfovibrionia</taxon>
        <taxon>Desulfovibrionales</taxon>
        <taxon>Desulfovibrionaceae</taxon>
        <taxon>Mailhella</taxon>
    </lineage>
</organism>
<reference evidence="2" key="1">
    <citation type="journal article" date="2021" name="PeerJ">
        <title>Extensive microbial diversity within the chicken gut microbiome revealed by metagenomics and culture.</title>
        <authorList>
            <person name="Gilroy R."/>
            <person name="Ravi A."/>
            <person name="Getino M."/>
            <person name="Pursley I."/>
            <person name="Horton D.L."/>
            <person name="Alikhan N.F."/>
            <person name="Baker D."/>
            <person name="Gharbi K."/>
            <person name="Hall N."/>
            <person name="Watson M."/>
            <person name="Adriaenssens E.M."/>
            <person name="Foster-Nyarko E."/>
            <person name="Jarju S."/>
            <person name="Secka A."/>
            <person name="Antonio M."/>
            <person name="Oren A."/>
            <person name="Chaudhuri R.R."/>
            <person name="La Ragione R."/>
            <person name="Hildebrand F."/>
            <person name="Pallen M.J."/>
        </authorList>
    </citation>
    <scope>NUCLEOTIDE SEQUENCE</scope>
    <source>
        <strain evidence="2">CHK186-16707</strain>
    </source>
</reference>
<protein>
    <submittedName>
        <fullName evidence="2">DUF2213 domain-containing protein</fullName>
    </submittedName>
</protein>
<comment type="caution">
    <text evidence="2">The sequence shown here is derived from an EMBL/GenBank/DDBJ whole genome shotgun (WGS) entry which is preliminary data.</text>
</comment>
<accession>A0A9D2HEG0</accession>
<feature type="region of interest" description="Disordered" evidence="1">
    <location>
        <begin position="261"/>
        <end position="288"/>
    </location>
</feature>